<dbReference type="PRINTS" id="PR00781">
    <property type="entry name" value="LIPOSIGPTASE"/>
</dbReference>
<dbReference type="EC" id="3.4.23.36" evidence="9"/>
<gene>
    <name evidence="9 12" type="primary">lspA</name>
    <name evidence="12" type="ORF">EsVE80_p1-00440</name>
</gene>
<dbReference type="PANTHER" id="PTHR33695">
    <property type="entry name" value="LIPOPROTEIN SIGNAL PEPTIDASE"/>
    <property type="match status" value="1"/>
</dbReference>
<dbReference type="GO" id="GO:0006508">
    <property type="term" value="P:proteolysis"/>
    <property type="evidence" value="ECO:0007669"/>
    <property type="project" value="UniProtKB-KW"/>
</dbReference>
<keyword evidence="8 9" id="KW-0472">Membrane</keyword>
<evidence type="ECO:0000256" key="5">
    <source>
        <dbReference type="ARBA" id="ARBA00022750"/>
    </source>
</evidence>
<comment type="function">
    <text evidence="9 10">This protein specifically catalyzes the removal of signal peptides from prolipoproteins.</text>
</comment>
<dbReference type="GO" id="GO:0004190">
    <property type="term" value="F:aspartic-type endopeptidase activity"/>
    <property type="evidence" value="ECO:0007669"/>
    <property type="project" value="UniProtKB-UniRule"/>
</dbReference>
<dbReference type="Proteomes" id="UP000502998">
    <property type="component" value="Plasmid pVE80-1"/>
</dbReference>
<keyword evidence="13" id="KW-1185">Reference proteome</keyword>
<evidence type="ECO:0000256" key="8">
    <source>
        <dbReference type="ARBA" id="ARBA00023136"/>
    </source>
</evidence>
<name>A0A679ISC4_9ENTE</name>
<evidence type="ECO:0000313" key="13">
    <source>
        <dbReference type="Proteomes" id="UP000502998"/>
    </source>
</evidence>
<keyword evidence="12" id="KW-0449">Lipoprotein</keyword>
<dbReference type="PROSITE" id="PS00855">
    <property type="entry name" value="SPASE_II"/>
    <property type="match status" value="1"/>
</dbReference>
<dbReference type="NCBIfam" id="TIGR00077">
    <property type="entry name" value="lspA"/>
    <property type="match status" value="1"/>
</dbReference>
<dbReference type="UniPathway" id="UPA00665"/>
<evidence type="ECO:0000256" key="10">
    <source>
        <dbReference type="RuleBase" id="RU000594"/>
    </source>
</evidence>
<comment type="catalytic activity">
    <reaction evidence="9 10">
        <text>Release of signal peptides from bacterial membrane prolipoproteins. Hydrolyzes -Xaa-Yaa-Zaa-|-(S,diacylglyceryl)Cys-, in which Xaa is hydrophobic (preferably Leu), and Yaa (Ala or Ser) and Zaa (Gly or Ala) have small, neutral side chains.</text>
        <dbReference type="EC" id="3.4.23.36"/>
    </reaction>
</comment>
<feature type="transmembrane region" description="Helical" evidence="9">
    <location>
        <begin position="61"/>
        <end position="78"/>
    </location>
</feature>
<accession>A0A679ISC4</accession>
<evidence type="ECO:0000256" key="6">
    <source>
        <dbReference type="ARBA" id="ARBA00022801"/>
    </source>
</evidence>
<sequence>MLFVSVISIFVLLSVDQIAKLLTVNIFALYEERVIIPDIFSLTYIQNSGAAWGILSNNTNLLIVISVPIIAMLGWLMLKSKKKILTSGLNFIIAGALGNLVDRIRIGYVVDMLRLDFLNFPVFNIADVMLTFGVLLVITDYLSDKISNVENKNH</sequence>
<reference evidence="12 13" key="1">
    <citation type="submission" date="2020-02" db="EMBL/GenBank/DDBJ databases">
        <title>Characterization of vanA genotype vancomycin-resistant Enterococcus saigonensis VE80.</title>
        <authorList>
            <person name="Harada T."/>
            <person name="Motooka D."/>
            <person name="Nakamura S."/>
            <person name="Yamamoto Y."/>
            <person name="Kawahara R."/>
            <person name="Kawatsu K."/>
        </authorList>
    </citation>
    <scope>NUCLEOTIDE SEQUENCE [LARGE SCALE GENOMIC DNA]</scope>
    <source>
        <strain evidence="12 13">VE80</strain>
        <plasmid evidence="12 13">pVE80-1</plasmid>
    </source>
</reference>
<evidence type="ECO:0000256" key="7">
    <source>
        <dbReference type="ARBA" id="ARBA00022989"/>
    </source>
</evidence>
<feature type="active site" evidence="9">
    <location>
        <position position="111"/>
    </location>
</feature>
<organism evidence="12 13">
    <name type="scientific">Enterococcus saigonensis</name>
    <dbReference type="NCBI Taxonomy" id="1805431"/>
    <lineage>
        <taxon>Bacteria</taxon>
        <taxon>Bacillati</taxon>
        <taxon>Bacillota</taxon>
        <taxon>Bacilli</taxon>
        <taxon>Lactobacillales</taxon>
        <taxon>Enterococcaceae</taxon>
        <taxon>Enterococcus</taxon>
    </lineage>
</organism>
<dbReference type="GO" id="GO:0005886">
    <property type="term" value="C:plasma membrane"/>
    <property type="evidence" value="ECO:0007669"/>
    <property type="project" value="UniProtKB-SubCell"/>
</dbReference>
<evidence type="ECO:0000313" key="12">
    <source>
        <dbReference type="EMBL" id="BCA87114.1"/>
    </source>
</evidence>
<keyword evidence="4 9" id="KW-0812">Transmembrane</keyword>
<dbReference type="InterPro" id="IPR001872">
    <property type="entry name" value="Peptidase_A8"/>
</dbReference>
<dbReference type="KEGG" id="esg:EsVE80_p1-00440"/>
<evidence type="ECO:0000256" key="11">
    <source>
        <dbReference type="RuleBase" id="RU004181"/>
    </source>
</evidence>
<protein>
    <recommendedName>
        <fullName evidence="9">Lipoprotein signal peptidase</fullName>
        <ecNumber evidence="9">3.4.23.36</ecNumber>
    </recommendedName>
    <alternativeName>
        <fullName evidence="9">Prolipoprotein signal peptidase</fullName>
    </alternativeName>
    <alternativeName>
        <fullName evidence="9">Signal peptidase II</fullName>
        <shortName evidence="9">SPase II</shortName>
    </alternativeName>
</protein>
<geneLocation type="plasmid" evidence="12 13">
    <name>pVE80-1</name>
</geneLocation>
<feature type="transmembrane region" description="Helical" evidence="9">
    <location>
        <begin position="121"/>
        <end position="142"/>
    </location>
</feature>
<keyword evidence="3 9" id="KW-0645">Protease</keyword>
<dbReference type="AlphaFoldDB" id="A0A679ISC4"/>
<keyword evidence="12" id="KW-0614">Plasmid</keyword>
<dbReference type="Pfam" id="PF01252">
    <property type="entry name" value="Peptidase_A8"/>
    <property type="match status" value="1"/>
</dbReference>
<keyword evidence="2 9" id="KW-1003">Cell membrane</keyword>
<keyword evidence="6 9" id="KW-0378">Hydrolase</keyword>
<evidence type="ECO:0000256" key="4">
    <source>
        <dbReference type="ARBA" id="ARBA00022692"/>
    </source>
</evidence>
<comment type="pathway">
    <text evidence="9">Protein modification; lipoprotein biosynthesis (signal peptide cleavage).</text>
</comment>
<comment type="similarity">
    <text evidence="1 9 11">Belongs to the peptidase A8 family.</text>
</comment>
<evidence type="ECO:0000256" key="3">
    <source>
        <dbReference type="ARBA" id="ARBA00022670"/>
    </source>
</evidence>
<comment type="subcellular location">
    <subcellularLocation>
        <location evidence="9">Cell membrane</location>
        <topology evidence="9">Multi-pass membrane protein</topology>
    </subcellularLocation>
</comment>
<feature type="active site" evidence="9">
    <location>
        <position position="127"/>
    </location>
</feature>
<keyword evidence="7 9" id="KW-1133">Transmembrane helix</keyword>
<evidence type="ECO:0000256" key="2">
    <source>
        <dbReference type="ARBA" id="ARBA00022475"/>
    </source>
</evidence>
<evidence type="ECO:0000256" key="1">
    <source>
        <dbReference type="ARBA" id="ARBA00006139"/>
    </source>
</evidence>
<dbReference type="HAMAP" id="MF_00161">
    <property type="entry name" value="LspA"/>
    <property type="match status" value="1"/>
</dbReference>
<evidence type="ECO:0000256" key="9">
    <source>
        <dbReference type="HAMAP-Rule" id="MF_00161"/>
    </source>
</evidence>
<dbReference type="GeneID" id="93225460"/>
<dbReference type="EMBL" id="AP022823">
    <property type="protein sequence ID" value="BCA87114.1"/>
    <property type="molecule type" value="Genomic_DNA"/>
</dbReference>
<dbReference type="PANTHER" id="PTHR33695:SF1">
    <property type="entry name" value="LIPOPROTEIN SIGNAL PEPTIDASE"/>
    <property type="match status" value="1"/>
</dbReference>
<dbReference type="RefSeq" id="WP_034706604.1">
    <property type="nucleotide sequence ID" value="NZ_AP022823.1"/>
</dbReference>
<feature type="transmembrane region" description="Helical" evidence="9">
    <location>
        <begin position="85"/>
        <end position="101"/>
    </location>
</feature>
<proteinExistence type="inferred from homology"/>
<keyword evidence="5 9" id="KW-0064">Aspartyl protease</keyword>
<comment type="caution">
    <text evidence="9">Lacks conserved residue(s) required for the propagation of feature annotation.</text>
</comment>
<dbReference type="GeneID" id="302707092"/>